<keyword evidence="2" id="KW-1185">Reference proteome</keyword>
<dbReference type="RefSeq" id="WP_221531745.1">
    <property type="nucleotide sequence ID" value="NZ_JAIGYP010000003.1"/>
</dbReference>
<accession>A0ABS7JM57</accession>
<dbReference type="Proteomes" id="UP000700059">
    <property type="component" value="Unassembled WGS sequence"/>
</dbReference>
<evidence type="ECO:0000313" key="2">
    <source>
        <dbReference type="Proteomes" id="UP000700059"/>
    </source>
</evidence>
<proteinExistence type="predicted"/>
<protein>
    <submittedName>
        <fullName evidence="1">Molybdate ABC transporter</fullName>
    </submittedName>
</protein>
<name>A0ABS7JM57_9HELI</name>
<evidence type="ECO:0000313" key="1">
    <source>
        <dbReference type="EMBL" id="MBX7490484.1"/>
    </source>
</evidence>
<dbReference type="EMBL" id="JAIGYQ010000003">
    <property type="protein sequence ID" value="MBX7490484.1"/>
    <property type="molecule type" value="Genomic_DNA"/>
</dbReference>
<reference evidence="1 2" key="1">
    <citation type="submission" date="2021-08" db="EMBL/GenBank/DDBJ databases">
        <title>Helicobacter spp. isolated from feces of Anatolian Ground Squirrel (Spermophilus xanthoprymnus) in Turkey.</title>
        <authorList>
            <person name="Aydin F."/>
            <person name="Abay S."/>
            <person name="Kayman T."/>
            <person name="Karakaya E."/>
            <person name="Saticioglu I.B."/>
        </authorList>
    </citation>
    <scope>NUCLEOTIDE SEQUENCE [LARGE SCALE GENOMIC DNA]</scope>
    <source>
        <strain evidence="1 2">Faydin-H70</strain>
    </source>
</reference>
<comment type="caution">
    <text evidence="1">The sequence shown here is derived from an EMBL/GenBank/DDBJ whole genome shotgun (WGS) entry which is preliminary data.</text>
</comment>
<organism evidence="1 2">
    <name type="scientific">Helicobacter turcicus</name>
    <dbReference type="NCBI Taxonomy" id="2867412"/>
    <lineage>
        <taxon>Bacteria</taxon>
        <taxon>Pseudomonadati</taxon>
        <taxon>Campylobacterota</taxon>
        <taxon>Epsilonproteobacteria</taxon>
        <taxon>Campylobacterales</taxon>
        <taxon>Helicobacteraceae</taxon>
        <taxon>Helicobacter</taxon>
    </lineage>
</organism>
<gene>
    <name evidence="1" type="ORF">K4G57_03245</name>
</gene>
<sequence length="139" mass="15571">MNRLKGTFVYFSAQEGILRLYVRLSGGSGFKNTESQMLSVLLLENSVFLEPFLNKTLEIGFKESNVIVGLELKGVHNTFKSEILGIEMDTLFARLVLKTDVISNVITALCPLDFVAQNVLKKGDCVEWHIPENAVMLYV</sequence>